<accession>A0A292Q3R7</accession>
<dbReference type="AlphaFoldDB" id="A0A292Q3R7"/>
<dbReference type="InterPro" id="IPR014710">
    <property type="entry name" value="RmlC-like_jellyroll"/>
</dbReference>
<reference evidence="2" key="1">
    <citation type="submission" date="2015-10" db="EMBL/GenBank/DDBJ databases">
        <authorList>
            <person name="Regsiter A."/>
            <person name="william w."/>
        </authorList>
    </citation>
    <scope>NUCLEOTIDE SEQUENCE</scope>
    <source>
        <strain evidence="2">Montdore</strain>
    </source>
</reference>
<name>A0A292Q3R7_9PEZI</name>
<evidence type="ECO:0000313" key="2">
    <source>
        <dbReference type="EMBL" id="CUS14482.1"/>
    </source>
</evidence>
<dbReference type="Pfam" id="PF13621">
    <property type="entry name" value="Cupin_8"/>
    <property type="match status" value="1"/>
</dbReference>
<evidence type="ECO:0000259" key="1">
    <source>
        <dbReference type="PROSITE" id="PS51184"/>
    </source>
</evidence>
<dbReference type="PROSITE" id="PS51184">
    <property type="entry name" value="JMJC"/>
    <property type="match status" value="1"/>
</dbReference>
<dbReference type="InterPro" id="IPR003347">
    <property type="entry name" value="JmjC_dom"/>
</dbReference>
<proteinExistence type="predicted"/>
<dbReference type="SUPFAM" id="SSF51197">
    <property type="entry name" value="Clavaminate synthase-like"/>
    <property type="match status" value="1"/>
</dbReference>
<organism evidence="2 3">
    <name type="scientific">Tuber aestivum</name>
    <name type="common">summer truffle</name>
    <dbReference type="NCBI Taxonomy" id="59557"/>
    <lineage>
        <taxon>Eukaryota</taxon>
        <taxon>Fungi</taxon>
        <taxon>Dikarya</taxon>
        <taxon>Ascomycota</taxon>
        <taxon>Pezizomycotina</taxon>
        <taxon>Pezizomycetes</taxon>
        <taxon>Pezizales</taxon>
        <taxon>Tuberaceae</taxon>
        <taxon>Tuber</taxon>
    </lineage>
</organism>
<dbReference type="SMART" id="SM00558">
    <property type="entry name" value="JmjC"/>
    <property type="match status" value="1"/>
</dbReference>
<dbReference type="Gene3D" id="2.60.120.10">
    <property type="entry name" value="Jelly Rolls"/>
    <property type="match status" value="1"/>
</dbReference>
<gene>
    <name evidence="2" type="ORF">GSTUAT00001359001</name>
</gene>
<keyword evidence="3" id="KW-1185">Reference proteome</keyword>
<dbReference type="Proteomes" id="UP001412239">
    <property type="component" value="Unassembled WGS sequence"/>
</dbReference>
<dbReference type="PANTHER" id="PTHR12461">
    <property type="entry name" value="HYPOXIA-INDUCIBLE FACTOR 1 ALPHA INHIBITOR-RELATED"/>
    <property type="match status" value="1"/>
</dbReference>
<dbReference type="EMBL" id="LN890958">
    <property type="protein sequence ID" value="CUS14482.1"/>
    <property type="molecule type" value="Genomic_DNA"/>
</dbReference>
<protein>
    <recommendedName>
        <fullName evidence="1">JmjC domain-containing protein</fullName>
    </recommendedName>
</protein>
<dbReference type="InterPro" id="IPR041667">
    <property type="entry name" value="Cupin_8"/>
</dbReference>
<feature type="domain" description="JmjC" evidence="1">
    <location>
        <begin position="145"/>
        <end position="319"/>
    </location>
</feature>
<evidence type="ECO:0000313" key="3">
    <source>
        <dbReference type="Proteomes" id="UP001412239"/>
    </source>
</evidence>
<sequence>MPCPAAPVSRSMGSADKALEGLLSTYHDLNNAFVPRVPGPPTPLEFLQYVRRNQPVVFTGLMEGWGALERWNDRYLREKMEGCDIDVAVTPLGNADSIVSVDGVEHFVKPYTSSEPFSSFMDYIRSRHVNASSTPPSIIKYAQSQDGNLGKEFAALAPDLPSSLAFADSALLSTPDAVNVWIGNSDSTSALHKDNYENLYCQVLGKKSFVLLSPLEGICVREKSLPVASYDSQGKVAVEKGQSVNGWPSVDPDVGHCGKWWGKARPMRVELHRGEVLYLPALWYHKVSQEEGDEGICCAVNYWYDMDFEGPFYSMVQFVRDCAKDCETLEGGDEQEEHGSR</sequence>
<dbReference type="PANTHER" id="PTHR12461:SF99">
    <property type="entry name" value="BIFUNCTIONAL PEPTIDASE AND (3S)-LYSYL HYDROXYLASE JMJD7"/>
    <property type="match status" value="1"/>
</dbReference>